<dbReference type="FunFam" id="1.20.1250.20:FF:000157">
    <property type="entry name" value="Inorganic phosphate cotransporter"/>
    <property type="match status" value="1"/>
</dbReference>
<accession>A0A7R9KGS7</accession>
<comment type="subcellular location">
    <subcellularLocation>
        <location evidence="1">Membrane</location>
        <topology evidence="1">Multi-pass membrane protein</topology>
    </subcellularLocation>
</comment>
<feature type="transmembrane region" description="Helical" evidence="5">
    <location>
        <begin position="12"/>
        <end position="40"/>
    </location>
</feature>
<dbReference type="InterPro" id="IPR050382">
    <property type="entry name" value="MFS_Na/Anion_cotransporter"/>
</dbReference>
<feature type="transmembrane region" description="Helical" evidence="5">
    <location>
        <begin position="203"/>
        <end position="223"/>
    </location>
</feature>
<protein>
    <recommendedName>
        <fullName evidence="6">Major facilitator superfamily (MFS) profile domain-containing protein</fullName>
    </recommendedName>
</protein>
<feature type="domain" description="Major facilitator superfamily (MFS) profile" evidence="6">
    <location>
        <begin position="14"/>
        <end position="438"/>
    </location>
</feature>
<evidence type="ECO:0000256" key="3">
    <source>
        <dbReference type="ARBA" id="ARBA00022989"/>
    </source>
</evidence>
<organism evidence="7">
    <name type="scientific">Medioppia subpectinata</name>
    <dbReference type="NCBI Taxonomy" id="1979941"/>
    <lineage>
        <taxon>Eukaryota</taxon>
        <taxon>Metazoa</taxon>
        <taxon>Ecdysozoa</taxon>
        <taxon>Arthropoda</taxon>
        <taxon>Chelicerata</taxon>
        <taxon>Arachnida</taxon>
        <taxon>Acari</taxon>
        <taxon>Acariformes</taxon>
        <taxon>Sarcoptiformes</taxon>
        <taxon>Oribatida</taxon>
        <taxon>Brachypylina</taxon>
        <taxon>Oppioidea</taxon>
        <taxon>Oppiidae</taxon>
        <taxon>Medioppia</taxon>
    </lineage>
</organism>
<dbReference type="InterPro" id="IPR020846">
    <property type="entry name" value="MFS_dom"/>
</dbReference>
<dbReference type="GO" id="GO:0016020">
    <property type="term" value="C:membrane"/>
    <property type="evidence" value="ECO:0007669"/>
    <property type="project" value="UniProtKB-SubCell"/>
</dbReference>
<evidence type="ECO:0000313" key="7">
    <source>
        <dbReference type="EMBL" id="CAD7622642.1"/>
    </source>
</evidence>
<feature type="non-terminal residue" evidence="7">
    <location>
        <position position="438"/>
    </location>
</feature>
<dbReference type="Proteomes" id="UP000759131">
    <property type="component" value="Unassembled WGS sequence"/>
</dbReference>
<dbReference type="GO" id="GO:0006820">
    <property type="term" value="P:monoatomic anion transport"/>
    <property type="evidence" value="ECO:0007669"/>
    <property type="project" value="TreeGrafter"/>
</dbReference>
<reference evidence="7" key="1">
    <citation type="submission" date="2020-11" db="EMBL/GenBank/DDBJ databases">
        <authorList>
            <person name="Tran Van P."/>
        </authorList>
    </citation>
    <scope>NUCLEOTIDE SEQUENCE</scope>
</reference>
<dbReference type="PANTHER" id="PTHR11662">
    <property type="entry name" value="SOLUTE CARRIER FAMILY 17"/>
    <property type="match status" value="1"/>
</dbReference>
<feature type="transmembrane region" description="Helical" evidence="5">
    <location>
        <begin position="77"/>
        <end position="98"/>
    </location>
</feature>
<feature type="transmembrane region" description="Helical" evidence="5">
    <location>
        <begin position="356"/>
        <end position="374"/>
    </location>
</feature>
<evidence type="ECO:0000313" key="8">
    <source>
        <dbReference type="Proteomes" id="UP000759131"/>
    </source>
</evidence>
<dbReference type="EMBL" id="OC855790">
    <property type="protein sequence ID" value="CAD7622642.1"/>
    <property type="molecule type" value="Genomic_DNA"/>
</dbReference>
<evidence type="ECO:0000256" key="4">
    <source>
        <dbReference type="ARBA" id="ARBA00023136"/>
    </source>
</evidence>
<keyword evidence="2 5" id="KW-0812">Transmembrane</keyword>
<dbReference type="PANTHER" id="PTHR11662:SF399">
    <property type="entry name" value="FI19708P1-RELATED"/>
    <property type="match status" value="1"/>
</dbReference>
<evidence type="ECO:0000256" key="1">
    <source>
        <dbReference type="ARBA" id="ARBA00004141"/>
    </source>
</evidence>
<dbReference type="AlphaFoldDB" id="A0A7R9KGS7"/>
<evidence type="ECO:0000259" key="6">
    <source>
        <dbReference type="PROSITE" id="PS50850"/>
    </source>
</evidence>
<gene>
    <name evidence="7" type="ORF">OSB1V03_LOCUS3105</name>
</gene>
<feature type="transmembrane region" description="Helical" evidence="5">
    <location>
        <begin position="395"/>
        <end position="413"/>
    </location>
</feature>
<dbReference type="SUPFAM" id="SSF103473">
    <property type="entry name" value="MFS general substrate transporter"/>
    <property type="match status" value="1"/>
</dbReference>
<keyword evidence="4 5" id="KW-0472">Membrane</keyword>
<feature type="non-terminal residue" evidence="7">
    <location>
        <position position="1"/>
    </location>
</feature>
<dbReference type="EMBL" id="CAJPIZ010001215">
    <property type="protein sequence ID" value="CAG2103072.1"/>
    <property type="molecule type" value="Genomic_DNA"/>
</dbReference>
<dbReference type="OrthoDB" id="2985014at2759"/>
<feature type="transmembrane region" description="Helical" evidence="5">
    <location>
        <begin position="105"/>
        <end position="125"/>
    </location>
</feature>
<keyword evidence="8" id="KW-1185">Reference proteome</keyword>
<proteinExistence type="predicted"/>
<dbReference type="PROSITE" id="PS50850">
    <property type="entry name" value="MFS"/>
    <property type="match status" value="1"/>
</dbReference>
<name>A0A7R9KGS7_9ACAR</name>
<feature type="transmembrane region" description="Helical" evidence="5">
    <location>
        <begin position="171"/>
        <end position="191"/>
    </location>
</feature>
<dbReference type="GO" id="GO:0022857">
    <property type="term" value="F:transmembrane transporter activity"/>
    <property type="evidence" value="ECO:0007669"/>
    <property type="project" value="InterPro"/>
</dbReference>
<evidence type="ECO:0000256" key="2">
    <source>
        <dbReference type="ARBA" id="ARBA00022692"/>
    </source>
</evidence>
<dbReference type="InterPro" id="IPR011701">
    <property type="entry name" value="MFS"/>
</dbReference>
<keyword evidence="3 5" id="KW-1133">Transmembrane helix</keyword>
<dbReference type="Pfam" id="PF07690">
    <property type="entry name" value="MFS_1"/>
    <property type="match status" value="1"/>
</dbReference>
<feature type="transmembrane region" description="Helical" evidence="5">
    <location>
        <begin position="301"/>
        <end position="319"/>
    </location>
</feature>
<evidence type="ECO:0000256" key="5">
    <source>
        <dbReference type="SAM" id="Phobius"/>
    </source>
</evidence>
<dbReference type="Gene3D" id="1.20.1250.20">
    <property type="entry name" value="MFS general substrate transporter like domains"/>
    <property type="match status" value="2"/>
</dbReference>
<feature type="transmembrane region" description="Helical" evidence="5">
    <location>
        <begin position="262"/>
        <end position="281"/>
    </location>
</feature>
<feature type="transmembrane region" description="Helical" evidence="5">
    <location>
        <begin position="326"/>
        <end position="350"/>
    </location>
</feature>
<sequence>GRLCYAYIPARYVFLFLASCGLFLVYAFKGFLGVAIVAMVRHKNTSTAIDNECPAEDNYQNSGHNSGEFNWDDKQQALLLGSFFYGYVITQIPAGIAVERFGAKWMFGFSLLISGILSLLGPMCARWGQDSIVPFFITRLGQGLAQGVILPSMNSMIAQWMPKMERSRAMSIIFAGSSLGSVVSLPLTGYLCDEPFLDGWPTIFYVLGISACIWFIFWSVFVFDSPDSHPFISQYEYDLISEGQGEEKLSSKRKIPWKPMLTSYRVYASTVTHFGFNWGYLTLLTLLPTYFTNILHMNIKTVYNFAFFGTGICLIGVVLSKCDKTLSIVFFVIGLGLNGSCYSGFLANYVDMAPDFAGILMGVTNAVGNVPGFIAPQTASLIYSNGQTLNSWSHVFYTCSAIYFFTGIVYILFSTSELQTWGLAKKDDKANDNTIEKS</sequence>
<dbReference type="InterPro" id="IPR036259">
    <property type="entry name" value="MFS_trans_sf"/>
</dbReference>